<dbReference type="EMBL" id="HE576752">
    <property type="protein sequence ID" value="CCC67308.1"/>
    <property type="molecule type" value="Genomic_DNA"/>
</dbReference>
<feature type="domain" description="Mto1-like Mto2p-binding" evidence="3">
    <location>
        <begin position="796"/>
        <end position="836"/>
    </location>
</feature>
<feature type="coiled-coil region" evidence="1">
    <location>
        <begin position="808"/>
        <end position="842"/>
    </location>
</feature>
<dbReference type="AlphaFoldDB" id="G0V760"/>
<dbReference type="InParanoid" id="G0V760"/>
<proteinExistence type="predicted"/>
<feature type="region of interest" description="Disordered" evidence="2">
    <location>
        <begin position="212"/>
        <end position="237"/>
    </location>
</feature>
<dbReference type="RefSeq" id="XP_003673689.1">
    <property type="nucleotide sequence ID" value="XM_003673641.1"/>
</dbReference>
<feature type="coiled-coil region" evidence="1">
    <location>
        <begin position="311"/>
        <end position="345"/>
    </location>
</feature>
<sequence>MDENSRPINKRLIGSKNRHSVYIDNPNTHQDSNSISNILEDATSSDTLNSYSDEPEDERTSKILLESSQVLNSTRRSSHDFNLLPTINQTDYRRSNTMMTPSRNALKNQLDFKKTIERPAALDYTSIVTSPSAMSSTHGNSKNNISTDSNWNLSNDQLQNSSYRPASFDDEENDTNKEDQQENDDYDDEYGNQDTSGFDIPKLRASLTPWRQKLPNTDSTTLNQITNNNTTPTNRREATRTINKVTSNSISKGQEIEHLQKQLTSYKVKQKTLYEIIIKQLNPLNTESPNKNTNEMYNKLISTISENDEEIEEFKKIIDSKESKINELTRDLQKTKEEHAQTLEYANEYLEHSELICKTIDELLSLLIENFDVLHISKEEREALIKSQQISSTFIMVKLNSLTSTLSNFLSNSTSKNENGMAINVNGESTELIDTNFEINIESLHKQYDEFLNGIRTKLLTSKEFEDTLLTKLSDQEKLLNKISEMEQFSTTKKDELNEDLLKRSSVLSNITEMSKRASLNLTQSYQEHIDSLTNTVETLKSIVNDRDVEIENLREKLGKNENKLTRELKNFEELSKLKEKNWENLVNQLESDLEEMEKSKNKLSEVVTRLNQNLLSQDIENNKKIRALQESFNETADKVNVLNNEKLEQIDDFNKIMSKISNMEAENTGLQKIIEQFASNEKALTTQNELDFGKFKQHLLLHLNKVFEIFQKILQQKSIDQSMKKINFISKTEGLRKIKIIQPKLESLYTFIETALESILEAYITVITNEKENYKKRIPESKSELAYYQQEMELRVDELQRKWISERERRKLDANAAESRIHKLEKENEVLREQLYNISVRH</sequence>
<accession>G0V760</accession>
<feature type="compositionally biased region" description="Polar residues" evidence="2">
    <location>
        <begin position="131"/>
        <end position="164"/>
    </location>
</feature>
<keyword evidence="5" id="KW-1185">Reference proteome</keyword>
<feature type="region of interest" description="Disordered" evidence="2">
    <location>
        <begin position="1"/>
        <end position="34"/>
    </location>
</feature>
<dbReference type="OMA" id="RKYNTER"/>
<feature type="coiled-coil region" evidence="1">
    <location>
        <begin position="551"/>
        <end position="646"/>
    </location>
</feature>
<dbReference type="Proteomes" id="UP000001640">
    <property type="component" value="Chromosome 1"/>
</dbReference>
<organism evidence="4 5">
    <name type="scientific">Naumovozyma castellii</name>
    <name type="common">Yeast</name>
    <name type="synonym">Saccharomyces castellii</name>
    <dbReference type="NCBI Taxonomy" id="27288"/>
    <lineage>
        <taxon>Eukaryota</taxon>
        <taxon>Fungi</taxon>
        <taxon>Dikarya</taxon>
        <taxon>Ascomycota</taxon>
        <taxon>Saccharomycotina</taxon>
        <taxon>Saccharomycetes</taxon>
        <taxon>Saccharomycetales</taxon>
        <taxon>Saccharomycetaceae</taxon>
        <taxon>Naumovozyma</taxon>
    </lineage>
</organism>
<evidence type="ECO:0000256" key="1">
    <source>
        <dbReference type="SAM" id="Coils"/>
    </source>
</evidence>
<evidence type="ECO:0000256" key="2">
    <source>
        <dbReference type="SAM" id="MobiDB-lite"/>
    </source>
</evidence>
<name>G0V760_NAUCA</name>
<feature type="region of interest" description="Disordered" evidence="2">
    <location>
        <begin position="131"/>
        <end position="200"/>
    </location>
</feature>
<evidence type="ECO:0000259" key="3">
    <source>
        <dbReference type="Pfam" id="PF12808"/>
    </source>
</evidence>
<feature type="compositionally biased region" description="Low complexity" evidence="2">
    <location>
        <begin position="220"/>
        <end position="233"/>
    </location>
</feature>
<dbReference type="STRING" id="1064592.G0V760"/>
<dbReference type="GeneID" id="96900787"/>
<evidence type="ECO:0000313" key="4">
    <source>
        <dbReference type="EMBL" id="CCC67308.1"/>
    </source>
</evidence>
<evidence type="ECO:0000313" key="5">
    <source>
        <dbReference type="Proteomes" id="UP000001640"/>
    </source>
</evidence>
<reference evidence="4 5" key="1">
    <citation type="journal article" date="2011" name="Proc. Natl. Acad. Sci. U.S.A.">
        <title>Evolutionary erosion of yeast sex chromosomes by mating-type switching accidents.</title>
        <authorList>
            <person name="Gordon J.L."/>
            <person name="Armisen D."/>
            <person name="Proux-Wera E."/>
            <person name="Oheigeartaigh S.S."/>
            <person name="Byrne K.P."/>
            <person name="Wolfe K.H."/>
        </authorList>
    </citation>
    <scope>NUCLEOTIDE SEQUENCE [LARGE SCALE GENOMIC DNA]</scope>
    <source>
        <strain evidence="5">ATCC 76901 / BCRC 22586 / CBS 4309 / NBRC 1992 / NRRL Y-12630</strain>
    </source>
</reference>
<dbReference type="HOGENOM" id="CLU_016740_0_0_1"/>
<protein>
    <recommendedName>
        <fullName evidence="3">Mto1-like Mto2p-binding domain-containing protein</fullName>
    </recommendedName>
</protein>
<feature type="compositionally biased region" description="Acidic residues" evidence="2">
    <location>
        <begin position="181"/>
        <end position="191"/>
    </location>
</feature>
<dbReference type="Pfam" id="PF12808">
    <property type="entry name" value="Mto2_bdg"/>
    <property type="match status" value="1"/>
</dbReference>
<dbReference type="InterPro" id="IPR024545">
    <property type="entry name" value="Mto1-like_Mto2p-bd"/>
</dbReference>
<dbReference type="OrthoDB" id="4052563at2759"/>
<dbReference type="KEGG" id="ncs:NCAS_0A07500"/>
<feature type="compositionally biased region" description="Polar residues" evidence="2">
    <location>
        <begin position="25"/>
        <end position="34"/>
    </location>
</feature>
<gene>
    <name evidence="4" type="primary">NCAS0A07500</name>
    <name evidence="4" type="ordered locus">NCAS_0A07500</name>
</gene>
<dbReference type="eggNOG" id="ENOG502R9Z8">
    <property type="taxonomic scope" value="Eukaryota"/>
</dbReference>
<keyword evidence="1" id="KW-0175">Coiled coil</keyword>
<reference key="2">
    <citation type="submission" date="2011-08" db="EMBL/GenBank/DDBJ databases">
        <title>Genome sequence of Naumovozyma castellii.</title>
        <authorList>
            <person name="Gordon J.L."/>
            <person name="Armisen D."/>
            <person name="Proux-Wera E."/>
            <person name="OhEigeartaigh S.S."/>
            <person name="Byrne K.P."/>
            <person name="Wolfe K.H."/>
        </authorList>
    </citation>
    <scope>NUCLEOTIDE SEQUENCE</scope>
    <source>
        <strain>Type strain:CBS 4309</strain>
    </source>
</reference>
<dbReference type="FunCoup" id="G0V760">
    <property type="interactions" value="1550"/>
</dbReference>